<dbReference type="AlphaFoldDB" id="A0A7M2YWA9"/>
<evidence type="ECO:0000256" key="2">
    <source>
        <dbReference type="ARBA" id="ARBA00022729"/>
    </source>
</evidence>
<feature type="signal peptide" evidence="3">
    <location>
        <begin position="1"/>
        <end position="25"/>
    </location>
</feature>
<feature type="chain" id="PRO_5029735271" evidence="3">
    <location>
        <begin position="26"/>
        <end position="397"/>
    </location>
</feature>
<reference evidence="6" key="2">
    <citation type="journal article" date="2019" name="MicrobiologyOpen">
        <title>High-quality draft genome sequence of Gaiella occulta isolated from a 150 meter deep mineral water borehole and comparison with the genome sequences of other deep-branching lineages of the phylum Actinobacteria.</title>
        <authorList>
            <person name="Severino R."/>
            <person name="Froufe H.J.C."/>
            <person name="Barroso C."/>
            <person name="Albuquerque L."/>
            <person name="Lobo-da-Cunha A."/>
            <person name="da Costa M.S."/>
            <person name="Egas C."/>
        </authorList>
    </citation>
    <scope>NUCLEOTIDE SEQUENCE [LARGE SCALE GENOMIC DNA]</scope>
    <source>
        <strain evidence="6">F2-233</strain>
    </source>
</reference>
<keyword evidence="2 3" id="KW-0732">Signal</keyword>
<evidence type="ECO:0000313" key="6">
    <source>
        <dbReference type="Proteomes" id="UP000254134"/>
    </source>
</evidence>
<dbReference type="Gene3D" id="3.40.50.2300">
    <property type="match status" value="2"/>
</dbReference>
<name>A0A7M2YWA9_9ACTN</name>
<dbReference type="Proteomes" id="UP000254134">
    <property type="component" value="Unassembled WGS sequence"/>
</dbReference>
<dbReference type="CDD" id="cd06341">
    <property type="entry name" value="PBP1_ABC_ligand_binding-like"/>
    <property type="match status" value="1"/>
</dbReference>
<keyword evidence="6" id="KW-1185">Reference proteome</keyword>
<dbReference type="Pfam" id="PF13458">
    <property type="entry name" value="Peripla_BP_6"/>
    <property type="match status" value="1"/>
</dbReference>
<reference evidence="5 6" key="1">
    <citation type="submission" date="2018-07" db="EMBL/GenBank/DDBJ databases">
        <title>High-quality-draft genome sequence of Gaiella occulta.</title>
        <authorList>
            <person name="Severino R."/>
            <person name="Froufe H.J.C."/>
            <person name="Rainey F.A."/>
            <person name="Barroso C."/>
            <person name="Albuquerque L."/>
            <person name="Lobo-Da-Cunha A."/>
            <person name="Da Costa M.S."/>
            <person name="Egas C."/>
        </authorList>
    </citation>
    <scope>NUCLEOTIDE SEQUENCE [LARGE SCALE GENOMIC DNA]</scope>
    <source>
        <strain evidence="5 6">F2-233</strain>
    </source>
</reference>
<organism evidence="5 6">
    <name type="scientific">Gaiella occulta</name>
    <dbReference type="NCBI Taxonomy" id="1002870"/>
    <lineage>
        <taxon>Bacteria</taxon>
        <taxon>Bacillati</taxon>
        <taxon>Actinomycetota</taxon>
        <taxon>Thermoleophilia</taxon>
        <taxon>Gaiellales</taxon>
        <taxon>Gaiellaceae</taxon>
        <taxon>Gaiella</taxon>
    </lineage>
</organism>
<feature type="domain" description="Leucine-binding protein" evidence="4">
    <location>
        <begin position="40"/>
        <end position="382"/>
    </location>
</feature>
<comment type="similarity">
    <text evidence="1">Belongs to the leucine-binding protein family.</text>
</comment>
<accession>A0A7M2YWA9</accession>
<dbReference type="SUPFAM" id="SSF53822">
    <property type="entry name" value="Periplasmic binding protein-like I"/>
    <property type="match status" value="1"/>
</dbReference>
<evidence type="ECO:0000259" key="4">
    <source>
        <dbReference type="Pfam" id="PF13458"/>
    </source>
</evidence>
<evidence type="ECO:0000256" key="3">
    <source>
        <dbReference type="SAM" id="SignalP"/>
    </source>
</evidence>
<dbReference type="InterPro" id="IPR028082">
    <property type="entry name" value="Peripla_BP_I"/>
</dbReference>
<evidence type="ECO:0000256" key="1">
    <source>
        <dbReference type="ARBA" id="ARBA00010062"/>
    </source>
</evidence>
<dbReference type="PANTHER" id="PTHR47235:SF1">
    <property type="entry name" value="BLR6548 PROTEIN"/>
    <property type="match status" value="1"/>
</dbReference>
<dbReference type="OrthoDB" id="26870at2"/>
<dbReference type="PANTHER" id="PTHR47235">
    <property type="entry name" value="BLR6548 PROTEIN"/>
    <property type="match status" value="1"/>
</dbReference>
<dbReference type="EMBL" id="QQZY01000004">
    <property type="protein sequence ID" value="RDI74366.1"/>
    <property type="molecule type" value="Genomic_DNA"/>
</dbReference>
<comment type="caution">
    <text evidence="5">The sequence shown here is derived from an EMBL/GenBank/DDBJ whole genome shotgun (WGS) entry which is preliminary data.</text>
</comment>
<gene>
    <name evidence="5" type="ORF">Gocc_1942</name>
</gene>
<sequence length="397" mass="41378">MNRGRFVVGAAVVLSVAAFVGSASGAGAGGVSGAAAAAGPIKVGAISSLTGPVPFPESSAAAKAVFDQVNATGGINGRKIKYIVADDKADPALAAQAARRLVDQDGVVGMAGSASLLECAVNAAFYKQKGVYAIQGTGVDPVCFNSPNISAVNTGPYLGTTAGLYFASEVLKDTKVCMIFYNIPGFESAVKQSVARWTAITGKELTYFDMSLGLADDPTPQIVKAKEKGCQAIVHNGLEAHAIVWGKALKAQGLTVHEIALTSAYTDKVAKELAQAGAEGIYANSEFEPYLSSSPALKDWRALMKKARVPQTSFAEGGYLAATFFVQALRTINGPITRKSVAAALLRLKPIKHPMVGSPYSFGRGSAHNPNRASKFVQVQNGRWVVVTPKWLVLPTA</sequence>
<proteinExistence type="inferred from homology"/>
<dbReference type="InterPro" id="IPR028081">
    <property type="entry name" value="Leu-bd"/>
</dbReference>
<protein>
    <submittedName>
        <fullName evidence="5">Periplasmic binding protein</fullName>
    </submittedName>
</protein>
<evidence type="ECO:0000313" key="5">
    <source>
        <dbReference type="EMBL" id="RDI74366.1"/>
    </source>
</evidence>